<dbReference type="InterPro" id="IPR038330">
    <property type="entry name" value="TspO/MBR-related_sf"/>
</dbReference>
<evidence type="ECO:0000256" key="1">
    <source>
        <dbReference type="SAM" id="Phobius"/>
    </source>
</evidence>
<organism evidence="2 3">
    <name type="scientific">Paenibacillus gallinarum</name>
    <dbReference type="NCBI Taxonomy" id="2762232"/>
    <lineage>
        <taxon>Bacteria</taxon>
        <taxon>Bacillati</taxon>
        <taxon>Bacillota</taxon>
        <taxon>Bacilli</taxon>
        <taxon>Bacillales</taxon>
        <taxon>Paenibacillaceae</taxon>
        <taxon>Paenibacillus</taxon>
    </lineage>
</organism>
<keyword evidence="1" id="KW-0472">Membrane</keyword>
<dbReference type="EMBL" id="JACSQL010000004">
    <property type="protein sequence ID" value="MBD7968757.1"/>
    <property type="molecule type" value="Genomic_DNA"/>
</dbReference>
<feature type="transmembrane region" description="Helical" evidence="1">
    <location>
        <begin position="53"/>
        <end position="75"/>
    </location>
</feature>
<keyword evidence="1" id="KW-1133">Transmembrane helix</keyword>
<feature type="transmembrane region" description="Helical" evidence="1">
    <location>
        <begin position="181"/>
        <end position="198"/>
    </location>
</feature>
<sequence>MQINSKHNSYKWLNVVGLILVIVVNALANILPIGGRTTQEVSELYPVLITPAGYAFIIWSVIYILLACFVIFQFLPSQKNRNTTARVGIWFFISCLANAGWIILWQNLLIGWSVLVIFILLFSLIQMYLRTRDIPSPTLGETWFVKLPFSIYIGWVSVATLINVTVWLSKLGWSGFNLGDQTWAIILLLLGSIVAFAVSYRYNDFIMPLVFVWAYIAIGVKQSDILAVSYTAIGLAIVIFLFAVWIFLRKKK</sequence>
<comment type="caution">
    <text evidence="2">The sequence shown here is derived from an EMBL/GenBank/DDBJ whole genome shotgun (WGS) entry which is preliminary data.</text>
</comment>
<name>A0ABR8SZA6_9BACL</name>
<dbReference type="PANTHER" id="PTHR33802">
    <property type="entry name" value="SI:CH211-161H7.5-RELATED"/>
    <property type="match status" value="1"/>
</dbReference>
<keyword evidence="1" id="KW-0812">Transmembrane</keyword>
<feature type="transmembrane region" description="Helical" evidence="1">
    <location>
        <begin position="12"/>
        <end position="33"/>
    </location>
</feature>
<protein>
    <submittedName>
        <fullName evidence="2">Tryptophan-rich sensory protein</fullName>
    </submittedName>
</protein>
<dbReference type="Proteomes" id="UP000608071">
    <property type="component" value="Unassembled WGS sequence"/>
</dbReference>
<evidence type="ECO:0000313" key="2">
    <source>
        <dbReference type="EMBL" id="MBD7968757.1"/>
    </source>
</evidence>
<feature type="transmembrane region" description="Helical" evidence="1">
    <location>
        <begin position="87"/>
        <end position="104"/>
    </location>
</feature>
<feature type="transmembrane region" description="Helical" evidence="1">
    <location>
        <begin position="205"/>
        <end position="221"/>
    </location>
</feature>
<feature type="transmembrane region" description="Helical" evidence="1">
    <location>
        <begin position="227"/>
        <end position="248"/>
    </location>
</feature>
<accession>A0ABR8SZA6</accession>
<dbReference type="Gene3D" id="1.20.1260.100">
    <property type="entry name" value="TspO/MBR protein"/>
    <property type="match status" value="1"/>
</dbReference>
<dbReference type="PANTHER" id="PTHR33802:SF1">
    <property type="entry name" value="XK-RELATED PROTEIN"/>
    <property type="match status" value="1"/>
</dbReference>
<reference evidence="2 3" key="1">
    <citation type="submission" date="2020-08" db="EMBL/GenBank/DDBJ databases">
        <title>A Genomic Blueprint of the Chicken Gut Microbiome.</title>
        <authorList>
            <person name="Gilroy R."/>
            <person name="Ravi A."/>
            <person name="Getino M."/>
            <person name="Pursley I."/>
            <person name="Horton D.L."/>
            <person name="Alikhan N.-F."/>
            <person name="Baker D."/>
            <person name="Gharbi K."/>
            <person name="Hall N."/>
            <person name="Watson M."/>
            <person name="Adriaenssens E.M."/>
            <person name="Foster-Nyarko E."/>
            <person name="Jarju S."/>
            <person name="Secka A."/>
            <person name="Antonio M."/>
            <person name="Oren A."/>
            <person name="Chaudhuri R."/>
            <person name="La Ragione R.M."/>
            <person name="Hildebrand F."/>
            <person name="Pallen M.J."/>
        </authorList>
    </citation>
    <scope>NUCLEOTIDE SEQUENCE [LARGE SCALE GENOMIC DNA]</scope>
    <source>
        <strain evidence="2 3">Sa2BVA9</strain>
    </source>
</reference>
<gene>
    <name evidence="2" type="ORF">H9647_11845</name>
</gene>
<proteinExistence type="predicted"/>
<feature type="transmembrane region" description="Helical" evidence="1">
    <location>
        <begin position="110"/>
        <end position="129"/>
    </location>
</feature>
<evidence type="ECO:0000313" key="3">
    <source>
        <dbReference type="Proteomes" id="UP000608071"/>
    </source>
</evidence>
<keyword evidence="3" id="KW-1185">Reference proteome</keyword>
<feature type="transmembrane region" description="Helical" evidence="1">
    <location>
        <begin position="149"/>
        <end position="169"/>
    </location>
</feature>
<dbReference type="RefSeq" id="WP_191800097.1">
    <property type="nucleotide sequence ID" value="NZ_JACSQL010000004.1"/>
</dbReference>